<dbReference type="Pfam" id="PF00588">
    <property type="entry name" value="SpoU_methylase"/>
    <property type="match status" value="1"/>
</dbReference>
<sequence>MKLMLTAAERAHLTVVLVGARNPSNIGAAARAMQDFGFRDLRIVNDYAAPFEAAQLEDSQQNVKSAVGAASVMAEARRYSSLAEAIADCTLIVGTTAIGERDMRREVVPLQQAAPTMLGQLRSLAAADHQQQVALLFGSEKTGLTNEQLSHCSLLTTIPMFAPEAARHLSMNLGQSVAVCLYELTREGFEGSKELPVLHEAAATAEDRERLTQLLLDVLHTTGYSRRFPANASEPIVRQLVQQLGESHREAMTWMGILRQILWRENGDQQ</sequence>
<feature type="domain" description="tRNA/rRNA methyltransferase SpoU type" evidence="5">
    <location>
        <begin position="13"/>
        <end position="182"/>
    </location>
</feature>
<dbReference type="Proteomes" id="UP000584867">
    <property type="component" value="Unassembled WGS sequence"/>
</dbReference>
<evidence type="ECO:0000256" key="4">
    <source>
        <dbReference type="ARBA" id="ARBA00022691"/>
    </source>
</evidence>
<proteinExistence type="inferred from homology"/>
<dbReference type="EMBL" id="JACHIO010000006">
    <property type="protein sequence ID" value="MBB5063559.1"/>
    <property type="molecule type" value="Genomic_DNA"/>
</dbReference>
<dbReference type="Gene3D" id="3.40.1280.10">
    <property type="match status" value="1"/>
</dbReference>
<comment type="similarity">
    <text evidence="1">Belongs to the class IV-like SAM-binding methyltransferase superfamily. RNA methyltransferase TrmH family.</text>
</comment>
<dbReference type="RefSeq" id="WP_184254796.1">
    <property type="nucleotide sequence ID" value="NZ_JACHIO010000006.1"/>
</dbReference>
<organism evidence="6 7">
    <name type="scientific">Granulicella mallensis</name>
    <dbReference type="NCBI Taxonomy" id="940614"/>
    <lineage>
        <taxon>Bacteria</taxon>
        <taxon>Pseudomonadati</taxon>
        <taxon>Acidobacteriota</taxon>
        <taxon>Terriglobia</taxon>
        <taxon>Terriglobales</taxon>
        <taxon>Acidobacteriaceae</taxon>
        <taxon>Granulicella</taxon>
    </lineage>
</organism>
<dbReference type="EC" id="2.1.1.-" evidence="6"/>
<evidence type="ECO:0000256" key="3">
    <source>
        <dbReference type="ARBA" id="ARBA00022679"/>
    </source>
</evidence>
<dbReference type="PANTHER" id="PTHR42786">
    <property type="entry name" value="TRNA/RRNA METHYLTRANSFERASE"/>
    <property type="match status" value="1"/>
</dbReference>
<evidence type="ECO:0000259" key="5">
    <source>
        <dbReference type="Pfam" id="PF00588"/>
    </source>
</evidence>
<reference evidence="6 7" key="1">
    <citation type="submission" date="2020-08" db="EMBL/GenBank/DDBJ databases">
        <title>Genomic Encyclopedia of Type Strains, Phase IV (KMG-V): Genome sequencing to study the core and pangenomes of soil and plant-associated prokaryotes.</title>
        <authorList>
            <person name="Whitman W."/>
        </authorList>
    </citation>
    <scope>NUCLEOTIDE SEQUENCE [LARGE SCALE GENOMIC DNA]</scope>
    <source>
        <strain evidence="6 7">X5P3</strain>
    </source>
</reference>
<keyword evidence="4" id="KW-0949">S-adenosyl-L-methionine</keyword>
<dbReference type="InterPro" id="IPR004384">
    <property type="entry name" value="RNA_MeTrfase_TrmJ/LasT"/>
</dbReference>
<dbReference type="AlphaFoldDB" id="A0A7W8E9F9"/>
<name>A0A7W8E9F9_9BACT</name>
<gene>
    <name evidence="6" type="ORF">HDF15_001901</name>
</gene>
<dbReference type="GO" id="GO:0005829">
    <property type="term" value="C:cytosol"/>
    <property type="evidence" value="ECO:0007669"/>
    <property type="project" value="TreeGrafter"/>
</dbReference>
<protein>
    <submittedName>
        <fullName evidence="6">tRNA/rRNA methyltransferase</fullName>
        <ecNumber evidence="6">2.1.1.-</ecNumber>
    </submittedName>
</protein>
<dbReference type="GO" id="GO:0003723">
    <property type="term" value="F:RNA binding"/>
    <property type="evidence" value="ECO:0007669"/>
    <property type="project" value="InterPro"/>
</dbReference>
<dbReference type="InterPro" id="IPR029026">
    <property type="entry name" value="tRNA_m1G_MTases_N"/>
</dbReference>
<keyword evidence="3 6" id="KW-0808">Transferase</keyword>
<dbReference type="SUPFAM" id="SSF75217">
    <property type="entry name" value="alpha/beta knot"/>
    <property type="match status" value="1"/>
</dbReference>
<keyword evidence="2 6" id="KW-0489">Methyltransferase</keyword>
<dbReference type="InterPro" id="IPR001537">
    <property type="entry name" value="SpoU_MeTrfase"/>
</dbReference>
<dbReference type="PANTHER" id="PTHR42786:SF2">
    <property type="entry name" value="TRNA (CYTIDINE_URIDINE-2'-O-)-METHYLTRANSFERASE TRMJ"/>
    <property type="match status" value="1"/>
</dbReference>
<evidence type="ECO:0000256" key="1">
    <source>
        <dbReference type="ARBA" id="ARBA00007228"/>
    </source>
</evidence>
<comment type="caution">
    <text evidence="6">The sequence shown here is derived from an EMBL/GenBank/DDBJ whole genome shotgun (WGS) entry which is preliminary data.</text>
</comment>
<accession>A0A7W8E9F9</accession>
<dbReference type="InterPro" id="IPR029028">
    <property type="entry name" value="Alpha/beta_knot_MTases"/>
</dbReference>
<dbReference type="GO" id="GO:0002128">
    <property type="term" value="P:tRNA nucleoside ribose methylation"/>
    <property type="evidence" value="ECO:0007669"/>
    <property type="project" value="TreeGrafter"/>
</dbReference>
<dbReference type="CDD" id="cd18093">
    <property type="entry name" value="SpoU-like_TrmJ"/>
    <property type="match status" value="1"/>
</dbReference>
<dbReference type="Gene3D" id="1.10.8.590">
    <property type="match status" value="1"/>
</dbReference>
<evidence type="ECO:0000313" key="6">
    <source>
        <dbReference type="EMBL" id="MBB5063559.1"/>
    </source>
</evidence>
<dbReference type="GO" id="GO:0008173">
    <property type="term" value="F:RNA methyltransferase activity"/>
    <property type="evidence" value="ECO:0007669"/>
    <property type="project" value="InterPro"/>
</dbReference>
<evidence type="ECO:0000256" key="2">
    <source>
        <dbReference type="ARBA" id="ARBA00022603"/>
    </source>
</evidence>
<dbReference type="PIRSF" id="PIRSF004808">
    <property type="entry name" value="LasT"/>
    <property type="match status" value="1"/>
</dbReference>
<evidence type="ECO:0000313" key="7">
    <source>
        <dbReference type="Proteomes" id="UP000584867"/>
    </source>
</evidence>